<dbReference type="EMBL" id="MT141465">
    <property type="protein sequence ID" value="QJA62220.1"/>
    <property type="molecule type" value="Genomic_DNA"/>
</dbReference>
<accession>A0A6M3IXH6</accession>
<feature type="region of interest" description="Disordered" evidence="1">
    <location>
        <begin position="155"/>
        <end position="176"/>
    </location>
</feature>
<name>A0A6M3IXH6_9ZZZZ</name>
<dbReference type="AlphaFoldDB" id="A0A6M3IXH6"/>
<evidence type="ECO:0000256" key="1">
    <source>
        <dbReference type="SAM" id="MobiDB-lite"/>
    </source>
</evidence>
<evidence type="ECO:0000313" key="2">
    <source>
        <dbReference type="EMBL" id="QJA62220.1"/>
    </source>
</evidence>
<dbReference type="NCBIfam" id="NF046043">
    <property type="entry name" value="rep_init_NGO0469"/>
    <property type="match status" value="1"/>
</dbReference>
<reference evidence="2" key="1">
    <citation type="submission" date="2020-03" db="EMBL/GenBank/DDBJ databases">
        <title>The deep terrestrial virosphere.</title>
        <authorList>
            <person name="Holmfeldt K."/>
            <person name="Nilsson E."/>
            <person name="Simone D."/>
            <person name="Lopez-Fernandez M."/>
            <person name="Wu X."/>
            <person name="de Brujin I."/>
            <person name="Lundin D."/>
            <person name="Andersson A."/>
            <person name="Bertilsson S."/>
            <person name="Dopson M."/>
        </authorList>
    </citation>
    <scope>NUCLEOTIDE SEQUENCE</scope>
    <source>
        <strain evidence="2">MM415B00808</strain>
    </source>
</reference>
<sequence length="176" mass="20683">MIVRELEQEFENPEPGMHNAVCFNIFDLGVQKIEWQKEIKFRPQLIIGWELEAKNAKGERFKKYKKYTANLHEKALLRQHLESWRNKAFTDEELKGFNLDNIIGKQCTLNLIKDQKYINISGVMAKMPNVSQIQPETSRDWTPEWVEKLQNNAQKVKAEDNEGNSDITCEDEQIPF</sequence>
<gene>
    <name evidence="2" type="ORF">MM415B00808_0005</name>
</gene>
<organism evidence="2">
    <name type="scientific">viral metagenome</name>
    <dbReference type="NCBI Taxonomy" id="1070528"/>
    <lineage>
        <taxon>unclassified sequences</taxon>
        <taxon>metagenomes</taxon>
        <taxon>organismal metagenomes</taxon>
    </lineage>
</organism>
<dbReference type="InterPro" id="IPR059222">
    <property type="entry name" value="NGO0469-like"/>
</dbReference>
<protein>
    <submittedName>
        <fullName evidence="2">Uncharacterized protein</fullName>
    </submittedName>
</protein>
<proteinExistence type="predicted"/>